<dbReference type="Proteomes" id="UP000254978">
    <property type="component" value="Unassembled WGS sequence"/>
</dbReference>
<evidence type="ECO:0000259" key="1">
    <source>
        <dbReference type="Pfam" id="PF11716"/>
    </source>
</evidence>
<evidence type="ECO:0000313" key="3">
    <source>
        <dbReference type="Proteomes" id="UP000254978"/>
    </source>
</evidence>
<dbReference type="Gene3D" id="1.20.120.450">
    <property type="entry name" value="dinb family like domain"/>
    <property type="match status" value="1"/>
</dbReference>
<dbReference type="Pfam" id="PF11716">
    <property type="entry name" value="MDMPI_N"/>
    <property type="match status" value="1"/>
</dbReference>
<proteinExistence type="predicted"/>
<sequence length="223" mass="23558">MLSTDALAEATRRFATILDTSDLGAAVPSCPSWTVDDLVRHLGGIHSWAAGRVGADTGDGTPAGAGVPRESLRQWYSEQAENLVETLMAAGPDAPAWVFGPVSGPGNVAFWIRRQMHETVVHTWDLLSAQGIDDNLDPALAWDGVAEVAEVFYPRQVALGRTPPLPAALRLEATDLDRPAVTVGHGDQVTLALPAADLLLTLWHRRQAPEGPAAALLAGALTP</sequence>
<dbReference type="InterPro" id="IPR034660">
    <property type="entry name" value="DinB/YfiT-like"/>
</dbReference>
<reference evidence="2 3" key="1">
    <citation type="submission" date="2018-06" db="EMBL/GenBank/DDBJ databases">
        <authorList>
            <consortium name="Pathogen Informatics"/>
            <person name="Doyle S."/>
        </authorList>
    </citation>
    <scope>NUCLEOTIDE SEQUENCE [LARGE SCALE GENOMIC DNA]</scope>
    <source>
        <strain evidence="2 3">NCTC10821</strain>
    </source>
</reference>
<name>A0A378TJP6_9MYCO</name>
<dbReference type="GO" id="GO:0005886">
    <property type="term" value="C:plasma membrane"/>
    <property type="evidence" value="ECO:0007669"/>
    <property type="project" value="TreeGrafter"/>
</dbReference>
<dbReference type="NCBIfam" id="TIGR03083">
    <property type="entry name" value="maleylpyruvate isomerase family mycothiol-dependent enzyme"/>
    <property type="match status" value="1"/>
</dbReference>
<dbReference type="GO" id="GO:0046872">
    <property type="term" value="F:metal ion binding"/>
    <property type="evidence" value="ECO:0007669"/>
    <property type="project" value="InterPro"/>
</dbReference>
<gene>
    <name evidence="2" type="ORF">NCTC10821_04562</name>
</gene>
<dbReference type="PANTHER" id="PTHR40758:SF1">
    <property type="entry name" value="CONSERVED PROTEIN"/>
    <property type="match status" value="1"/>
</dbReference>
<dbReference type="EMBL" id="UGQT01000001">
    <property type="protein sequence ID" value="STZ61018.1"/>
    <property type="molecule type" value="Genomic_DNA"/>
</dbReference>
<dbReference type="RefSeq" id="WP_163907817.1">
    <property type="nucleotide sequence ID" value="NZ_AP022600.1"/>
</dbReference>
<dbReference type="InterPro" id="IPR024344">
    <property type="entry name" value="MDMPI_metal-binding"/>
</dbReference>
<dbReference type="PANTHER" id="PTHR40758">
    <property type="entry name" value="CONSERVED PROTEIN"/>
    <property type="match status" value="1"/>
</dbReference>
<evidence type="ECO:0000313" key="2">
    <source>
        <dbReference type="EMBL" id="STZ61018.1"/>
    </source>
</evidence>
<accession>A0A378TJP6</accession>
<dbReference type="SUPFAM" id="SSF109854">
    <property type="entry name" value="DinB/YfiT-like putative metalloenzymes"/>
    <property type="match status" value="1"/>
</dbReference>
<dbReference type="AlphaFoldDB" id="A0A378TJP6"/>
<protein>
    <submittedName>
        <fullName evidence="2">Uncharacterized Actinobacterial protein</fullName>
    </submittedName>
</protein>
<dbReference type="InterPro" id="IPR017517">
    <property type="entry name" value="Maleyloyr_isom"/>
</dbReference>
<keyword evidence="3" id="KW-1185">Reference proteome</keyword>
<organism evidence="2 3">
    <name type="scientific">Mycolicibacterium tokaiense</name>
    <dbReference type="NCBI Taxonomy" id="39695"/>
    <lineage>
        <taxon>Bacteria</taxon>
        <taxon>Bacillati</taxon>
        <taxon>Actinomycetota</taxon>
        <taxon>Actinomycetes</taxon>
        <taxon>Mycobacteriales</taxon>
        <taxon>Mycobacteriaceae</taxon>
        <taxon>Mycolicibacterium</taxon>
    </lineage>
</organism>
<feature type="domain" description="Mycothiol-dependent maleylpyruvate isomerase metal-binding" evidence="1">
    <location>
        <begin position="6"/>
        <end position="126"/>
    </location>
</feature>